<dbReference type="PANTHER" id="PTHR43976:SF9">
    <property type="entry name" value="OXIDOREDUCTASE"/>
    <property type="match status" value="1"/>
</dbReference>
<dbReference type="SUPFAM" id="SSF51735">
    <property type="entry name" value="NAD(P)-binding Rossmann-fold domains"/>
    <property type="match status" value="1"/>
</dbReference>
<comment type="similarity">
    <text evidence="1">Belongs to the short-chain dehydrogenases/reductases (SDR) family.</text>
</comment>
<dbReference type="InterPro" id="IPR051911">
    <property type="entry name" value="SDR_oxidoreductase"/>
</dbReference>
<name>A0A1I1WBK4_9BACT</name>
<evidence type="ECO:0000313" key="3">
    <source>
        <dbReference type="Proteomes" id="UP000198598"/>
    </source>
</evidence>
<dbReference type="PROSITE" id="PS00061">
    <property type="entry name" value="ADH_SHORT"/>
    <property type="match status" value="1"/>
</dbReference>
<dbReference type="EMBL" id="FOLQ01000008">
    <property type="protein sequence ID" value="SFD92504.1"/>
    <property type="molecule type" value="Genomic_DNA"/>
</dbReference>
<dbReference type="PRINTS" id="PR00080">
    <property type="entry name" value="SDRFAMILY"/>
</dbReference>
<dbReference type="Pfam" id="PF00106">
    <property type="entry name" value="adh_short"/>
    <property type="match status" value="1"/>
</dbReference>
<dbReference type="InterPro" id="IPR002347">
    <property type="entry name" value="SDR_fam"/>
</dbReference>
<dbReference type="PRINTS" id="PR00081">
    <property type="entry name" value="GDHRDH"/>
</dbReference>
<dbReference type="PANTHER" id="PTHR43976">
    <property type="entry name" value="SHORT CHAIN DEHYDROGENASE"/>
    <property type="match status" value="1"/>
</dbReference>
<accession>A0A1I1WBK4</accession>
<dbReference type="InterPro" id="IPR020904">
    <property type="entry name" value="Sc_DH/Rdtase_CS"/>
</dbReference>
<sequence length="319" mass="34115">MRKPVNKLLLYFFINSYTDRYIKFSKSQMKNIILSGSSSGFGLLTAQTLAKQGHTVFATMRNVSTTNAAAAHQLRQWAVDNNADIQVVELDVTSDASIKTAITEIADKASGKIDVLINNAGIAAIGLNESFSSEQVNQIFQVNVIGADRLIKAVLPYMHQQKSGLLIQLSSGLARLHLPHMGAYVAAKAAIDALAETYHYELRSSGIDSVIVQPGGYPTTDIIAKQLTPANLSVEANYSDDTLQLKSAVAGLFVPSETSPDPQEVADLIADIVETPTGQRSIWHPIGVGAILPYVQQLNAGTEQLAGAVISSLSPEVPA</sequence>
<dbReference type="STRING" id="662367.SAMN05216167_108215"/>
<gene>
    <name evidence="2" type="ORF">SAMN05216167_108215</name>
</gene>
<evidence type="ECO:0000313" key="2">
    <source>
        <dbReference type="EMBL" id="SFD92504.1"/>
    </source>
</evidence>
<keyword evidence="3" id="KW-1185">Reference proteome</keyword>
<dbReference type="Gene3D" id="3.40.50.720">
    <property type="entry name" value="NAD(P)-binding Rossmann-like Domain"/>
    <property type="match status" value="1"/>
</dbReference>
<reference evidence="2 3" key="1">
    <citation type="submission" date="2016-10" db="EMBL/GenBank/DDBJ databases">
        <authorList>
            <person name="de Groot N.N."/>
        </authorList>
    </citation>
    <scope>NUCLEOTIDE SEQUENCE [LARGE SCALE GENOMIC DNA]</scope>
    <source>
        <strain evidence="2 3">DSM 26130</strain>
    </source>
</reference>
<organism evidence="2 3">
    <name type="scientific">Spirosoma endophyticum</name>
    <dbReference type="NCBI Taxonomy" id="662367"/>
    <lineage>
        <taxon>Bacteria</taxon>
        <taxon>Pseudomonadati</taxon>
        <taxon>Bacteroidota</taxon>
        <taxon>Cytophagia</taxon>
        <taxon>Cytophagales</taxon>
        <taxon>Cytophagaceae</taxon>
        <taxon>Spirosoma</taxon>
    </lineage>
</organism>
<dbReference type="InterPro" id="IPR036291">
    <property type="entry name" value="NAD(P)-bd_dom_sf"/>
</dbReference>
<dbReference type="AlphaFoldDB" id="A0A1I1WBK4"/>
<dbReference type="Proteomes" id="UP000198598">
    <property type="component" value="Unassembled WGS sequence"/>
</dbReference>
<protein>
    <submittedName>
        <fullName evidence="2">NADP-dependent 3-hydroxy acid dehydrogenase YdfG</fullName>
    </submittedName>
</protein>
<evidence type="ECO:0000256" key="1">
    <source>
        <dbReference type="RuleBase" id="RU000363"/>
    </source>
</evidence>
<proteinExistence type="inferred from homology"/>